<evidence type="ECO:0000256" key="3">
    <source>
        <dbReference type="ARBA" id="ARBA00012083"/>
    </source>
</evidence>
<evidence type="ECO:0000256" key="5">
    <source>
        <dbReference type="SAM" id="MobiDB-lite"/>
    </source>
</evidence>
<comment type="catalytic activity">
    <reaction evidence="1">
        <text>alpha-D-glucose 6-phosphate = beta-D-glucose 6-phosphate</text>
        <dbReference type="Rhea" id="RHEA:16249"/>
        <dbReference type="ChEBI" id="CHEBI:58225"/>
        <dbReference type="ChEBI" id="CHEBI:58247"/>
        <dbReference type="EC" id="5.1.3.15"/>
    </reaction>
</comment>
<dbReference type="GO" id="GO:0047938">
    <property type="term" value="F:glucose-6-phosphate 1-epimerase activity"/>
    <property type="evidence" value="ECO:0007669"/>
    <property type="project" value="UniProtKB-EC"/>
</dbReference>
<dbReference type="PANTHER" id="PTHR11122">
    <property type="entry name" value="APOSPORY-ASSOCIATED PROTEIN C-RELATED"/>
    <property type="match status" value="1"/>
</dbReference>
<dbReference type="PANTHER" id="PTHR11122:SF13">
    <property type="entry name" value="GLUCOSE-6-PHOSPHATE 1-EPIMERASE"/>
    <property type="match status" value="1"/>
</dbReference>
<name>A0A7M4DQZ9_9MICO</name>
<comment type="similarity">
    <text evidence="2">Belongs to the glucose-6-phosphate 1-epimerase family.</text>
</comment>
<keyword evidence="7" id="KW-1185">Reference proteome</keyword>
<dbReference type="InterPro" id="IPR025532">
    <property type="entry name" value="G6P_1-epimerase"/>
</dbReference>
<sequence>MHRTVEATSDREPPSTGPWRPTAASGGNLAATVVRRHYRRAMAQELSERSELAPGVTLTTGEAGLPMIRVECGPATGSIYLHGAHVVEWVPVGRGSALWLSAVPYDGGGALIRGGVPICFPWFGNGPDGTRSPLHGFAGRLPWAIEEVRGTDDGVLVVLHLTESPATTAQWPHLFEATYQVLFGEKLRLSLQIRNTGTEAFTFEQALHSYFNVNDVAGIAIRGLEGETYTDRAPGAAAATGVLSGPMHIVAETDRVFEGTSAPTYIQDTLHTVRIAKTGAASTVVWNPWSDKAEAMPDFGDDEWPWMVCVETGNVRSDAITLSPGQAHTMTTTITLD</sequence>
<evidence type="ECO:0000256" key="4">
    <source>
        <dbReference type="ARBA" id="ARBA00023235"/>
    </source>
</evidence>
<dbReference type="EC" id="5.1.3.15" evidence="3"/>
<evidence type="ECO:0000256" key="1">
    <source>
        <dbReference type="ARBA" id="ARBA00001096"/>
    </source>
</evidence>
<dbReference type="SUPFAM" id="SSF74650">
    <property type="entry name" value="Galactose mutarotase-like"/>
    <property type="match status" value="1"/>
</dbReference>
<evidence type="ECO:0000313" key="7">
    <source>
        <dbReference type="Proteomes" id="UP000419743"/>
    </source>
</evidence>
<dbReference type="AlphaFoldDB" id="A0A7M4DQZ9"/>
<proteinExistence type="inferred from homology"/>
<dbReference type="Gene3D" id="2.70.98.10">
    <property type="match status" value="1"/>
</dbReference>
<protein>
    <recommendedName>
        <fullName evidence="3">glucose-6-phosphate 1-epimerase</fullName>
        <ecNumber evidence="3">5.1.3.15</ecNumber>
    </recommendedName>
</protein>
<dbReference type="Proteomes" id="UP000419743">
    <property type="component" value="Unassembled WGS sequence"/>
</dbReference>
<dbReference type="GO" id="GO:0030246">
    <property type="term" value="F:carbohydrate binding"/>
    <property type="evidence" value="ECO:0007669"/>
    <property type="project" value="InterPro"/>
</dbReference>
<dbReference type="InterPro" id="IPR011013">
    <property type="entry name" value="Gal_mutarotase_sf_dom"/>
</dbReference>
<reference evidence="6 7" key="1">
    <citation type="submission" date="2019-11" db="EMBL/GenBank/DDBJ databases">
        <authorList>
            <person name="Criscuolo A."/>
        </authorList>
    </citation>
    <scope>NUCLEOTIDE SEQUENCE [LARGE SCALE GENOMIC DNA]</scope>
    <source>
        <strain evidence="6">CIP111667</strain>
    </source>
</reference>
<evidence type="ECO:0000313" key="6">
    <source>
        <dbReference type="EMBL" id="VZO39893.1"/>
    </source>
</evidence>
<dbReference type="InterPro" id="IPR008183">
    <property type="entry name" value="Aldose_1/G6P_1-epimerase"/>
</dbReference>
<dbReference type="EMBL" id="CACRYJ010000065">
    <property type="protein sequence ID" value="VZO39893.1"/>
    <property type="molecule type" value="Genomic_DNA"/>
</dbReference>
<comment type="caution">
    <text evidence="6">The sequence shown here is derived from an EMBL/GenBank/DDBJ whole genome shotgun (WGS) entry which is preliminary data.</text>
</comment>
<dbReference type="GO" id="GO:0005975">
    <property type="term" value="P:carbohydrate metabolic process"/>
    <property type="evidence" value="ECO:0007669"/>
    <property type="project" value="InterPro"/>
</dbReference>
<dbReference type="Pfam" id="PF01263">
    <property type="entry name" value="Aldose_epim"/>
    <property type="match status" value="1"/>
</dbReference>
<gene>
    <name evidence="6" type="primary">yeaD</name>
    <name evidence="6" type="ORF">HALOF300_04591</name>
</gene>
<keyword evidence="4 6" id="KW-0413">Isomerase</keyword>
<organism evidence="6 7">
    <name type="scientific">Occultella aeris</name>
    <dbReference type="NCBI Taxonomy" id="2761496"/>
    <lineage>
        <taxon>Bacteria</taxon>
        <taxon>Bacillati</taxon>
        <taxon>Actinomycetota</taxon>
        <taxon>Actinomycetes</taxon>
        <taxon>Micrococcales</taxon>
        <taxon>Ruaniaceae</taxon>
        <taxon>Occultella</taxon>
    </lineage>
</organism>
<dbReference type="InterPro" id="IPR014718">
    <property type="entry name" value="GH-type_carb-bd"/>
</dbReference>
<feature type="compositionally biased region" description="Basic and acidic residues" evidence="5">
    <location>
        <begin position="1"/>
        <end position="13"/>
    </location>
</feature>
<feature type="region of interest" description="Disordered" evidence="5">
    <location>
        <begin position="1"/>
        <end position="26"/>
    </location>
</feature>
<dbReference type="CDD" id="cd09020">
    <property type="entry name" value="D-hex-6-P-epi_like"/>
    <property type="match status" value="1"/>
</dbReference>
<accession>A0A7M4DQZ9</accession>
<evidence type="ECO:0000256" key="2">
    <source>
        <dbReference type="ARBA" id="ARBA00005866"/>
    </source>
</evidence>